<dbReference type="EMBL" id="CP002772">
    <property type="protein sequence ID" value="AEG18098.1"/>
    <property type="molecule type" value="Genomic_DNA"/>
</dbReference>
<dbReference type="STRING" id="868131.MSWAN_1077"/>
<feature type="transmembrane region" description="Helical" evidence="7">
    <location>
        <begin position="209"/>
        <end position="228"/>
    </location>
</feature>
<feature type="transmembrane region" description="Helical" evidence="7">
    <location>
        <begin position="119"/>
        <end position="140"/>
    </location>
</feature>
<keyword evidence="5 7" id="KW-1133">Transmembrane helix</keyword>
<protein>
    <submittedName>
        <fullName evidence="9">Drug resistance transporter, EmrB/QacA subfamily</fullName>
    </submittedName>
</protein>
<evidence type="ECO:0000256" key="5">
    <source>
        <dbReference type="ARBA" id="ARBA00022989"/>
    </source>
</evidence>
<feature type="transmembrane region" description="Helical" evidence="7">
    <location>
        <begin position="307"/>
        <end position="329"/>
    </location>
</feature>
<dbReference type="HOGENOM" id="CLU_000960_28_0_2"/>
<feature type="transmembrane region" description="Helical" evidence="7">
    <location>
        <begin position="448"/>
        <end position="474"/>
    </location>
</feature>
<evidence type="ECO:0000313" key="9">
    <source>
        <dbReference type="EMBL" id="AEG18098.1"/>
    </source>
</evidence>
<dbReference type="SUPFAM" id="SSF103473">
    <property type="entry name" value="MFS general substrate transporter"/>
    <property type="match status" value="1"/>
</dbReference>
<dbReference type="PANTHER" id="PTHR42718">
    <property type="entry name" value="MAJOR FACILITATOR SUPERFAMILY MULTIDRUG TRANSPORTER MFSC"/>
    <property type="match status" value="1"/>
</dbReference>
<comment type="subcellular location">
    <subcellularLocation>
        <location evidence="1">Cell membrane</location>
        <topology evidence="1">Multi-pass membrane protein</topology>
    </subcellularLocation>
</comment>
<evidence type="ECO:0000313" key="10">
    <source>
        <dbReference type="Proteomes" id="UP000009231"/>
    </source>
</evidence>
<reference evidence="9 10" key="1">
    <citation type="journal article" date="2014" name="Int. J. Syst. Evol. Microbiol.">
        <title>Methanobacterium paludis sp. nov. and a novel strain of Methanobacterium lacus isolated from northern peatlands.</title>
        <authorList>
            <person name="Cadillo-Quiroz H."/>
            <person name="Brauer S.L."/>
            <person name="Goodson N."/>
            <person name="Yavitt J.B."/>
            <person name="Zinder S.H."/>
        </authorList>
    </citation>
    <scope>NUCLEOTIDE SEQUENCE [LARGE SCALE GENOMIC DNA]</scope>
    <source>
        <strain evidence="10">DSM 25820 / JCM 18151 / SWAN1</strain>
    </source>
</reference>
<feature type="transmembrane region" description="Helical" evidence="7">
    <location>
        <begin position="176"/>
        <end position="197"/>
    </location>
</feature>
<feature type="transmembrane region" description="Helical" evidence="7">
    <location>
        <begin position="405"/>
        <end position="428"/>
    </location>
</feature>
<dbReference type="InterPro" id="IPR004638">
    <property type="entry name" value="EmrB-like"/>
</dbReference>
<name>F6D499_METPW</name>
<dbReference type="AlphaFoldDB" id="F6D499"/>
<gene>
    <name evidence="9" type="ordered locus">MSWAN_1077</name>
</gene>
<dbReference type="GO" id="GO:0005886">
    <property type="term" value="C:plasma membrane"/>
    <property type="evidence" value="ECO:0007669"/>
    <property type="project" value="UniProtKB-SubCell"/>
</dbReference>
<evidence type="ECO:0000259" key="8">
    <source>
        <dbReference type="PROSITE" id="PS50850"/>
    </source>
</evidence>
<dbReference type="InterPro" id="IPR011701">
    <property type="entry name" value="MFS"/>
</dbReference>
<evidence type="ECO:0000256" key="6">
    <source>
        <dbReference type="ARBA" id="ARBA00023136"/>
    </source>
</evidence>
<keyword evidence="4 7" id="KW-0812">Transmembrane</keyword>
<sequence>MVSTQNENYTINKSKPNKSTTYRILTILLIGGFLSMLNETALNIAFPHIMLQYNISAGTVQWLTTIYVLVSGIVFLISAFLIQRFSTRKLFISSMIFLIIGTTISGISTNFPVLFIGRVIQAIGTGILVPLIFNTVLILIPQEKRGLVMGLVTLVVLSAPMFAPVLMGFLMGFMDWHWFFLMVLVFFVATIILGLSSLRNVTEITHPKLDILSVILAAVGFSGIITGFSGLGEYGLSLNVIIPLFIGLVSLILFTIRQLTLEHPLLDLHVFKYPFFTIGIIINVINVMVVFAVVIILPIYLQTAIGTTSLIASLVMLPGSIFNCFLPLLAGHIYDKHGTRIVISSGLALMCISMIFLSHLSASTALMIVLIMNCGLYVGSALLMSPNQTNALGNLDSKYYASGSAIMTSLQQIGGAIGSSLFVSFMTFSQNNYLQNLINPTATQQVSALVSGVDFAFLIGAVVLGLVFVLSLFLKRETPT</sequence>
<dbReference type="GO" id="GO:0022857">
    <property type="term" value="F:transmembrane transporter activity"/>
    <property type="evidence" value="ECO:0007669"/>
    <property type="project" value="InterPro"/>
</dbReference>
<accession>F6D499</accession>
<dbReference type="Pfam" id="PF07690">
    <property type="entry name" value="MFS_1"/>
    <property type="match status" value="1"/>
</dbReference>
<dbReference type="eggNOG" id="arCOG00143">
    <property type="taxonomic scope" value="Archaea"/>
</dbReference>
<dbReference type="Gene3D" id="1.20.1720.10">
    <property type="entry name" value="Multidrug resistance protein D"/>
    <property type="match status" value="1"/>
</dbReference>
<feature type="transmembrane region" description="Helical" evidence="7">
    <location>
        <begin position="21"/>
        <end position="42"/>
    </location>
</feature>
<dbReference type="NCBIfam" id="TIGR00711">
    <property type="entry name" value="efflux_EmrB"/>
    <property type="match status" value="1"/>
</dbReference>
<dbReference type="InterPro" id="IPR036259">
    <property type="entry name" value="MFS_trans_sf"/>
</dbReference>
<feature type="transmembrane region" description="Helical" evidence="7">
    <location>
        <begin position="234"/>
        <end position="254"/>
    </location>
</feature>
<evidence type="ECO:0000256" key="3">
    <source>
        <dbReference type="ARBA" id="ARBA00022475"/>
    </source>
</evidence>
<evidence type="ECO:0000256" key="4">
    <source>
        <dbReference type="ARBA" id="ARBA00022692"/>
    </source>
</evidence>
<dbReference type="PROSITE" id="PS50850">
    <property type="entry name" value="MFS"/>
    <property type="match status" value="1"/>
</dbReference>
<feature type="transmembrane region" description="Helical" evidence="7">
    <location>
        <begin position="89"/>
        <end position="107"/>
    </location>
</feature>
<keyword evidence="2" id="KW-0813">Transport</keyword>
<dbReference type="InterPro" id="IPR020846">
    <property type="entry name" value="MFS_dom"/>
</dbReference>
<proteinExistence type="predicted"/>
<keyword evidence="6 7" id="KW-0472">Membrane</keyword>
<dbReference type="OrthoDB" id="69599at2157"/>
<dbReference type="PANTHER" id="PTHR42718:SF43">
    <property type="entry name" value="LINCOMYCIN RESISTANCE PROTEIN LMRB"/>
    <property type="match status" value="1"/>
</dbReference>
<dbReference type="PRINTS" id="PR01036">
    <property type="entry name" value="TCRTETB"/>
</dbReference>
<keyword evidence="10" id="KW-1185">Reference proteome</keyword>
<feature type="transmembrane region" description="Helical" evidence="7">
    <location>
        <begin position="365"/>
        <end position="384"/>
    </location>
</feature>
<dbReference type="KEGG" id="mew:MSWAN_1077"/>
<dbReference type="Proteomes" id="UP000009231">
    <property type="component" value="Chromosome"/>
</dbReference>
<keyword evidence="3" id="KW-1003">Cell membrane</keyword>
<evidence type="ECO:0000256" key="1">
    <source>
        <dbReference type="ARBA" id="ARBA00004651"/>
    </source>
</evidence>
<feature type="transmembrane region" description="Helical" evidence="7">
    <location>
        <begin position="62"/>
        <end position="82"/>
    </location>
</feature>
<dbReference type="Gene3D" id="1.20.1250.20">
    <property type="entry name" value="MFS general substrate transporter like domains"/>
    <property type="match status" value="1"/>
</dbReference>
<feature type="transmembrane region" description="Helical" evidence="7">
    <location>
        <begin position="147"/>
        <end position="170"/>
    </location>
</feature>
<dbReference type="GeneID" id="10668581"/>
<evidence type="ECO:0000256" key="2">
    <source>
        <dbReference type="ARBA" id="ARBA00022448"/>
    </source>
</evidence>
<feature type="domain" description="Major facilitator superfamily (MFS) profile" evidence="8">
    <location>
        <begin position="24"/>
        <end position="479"/>
    </location>
</feature>
<evidence type="ECO:0000256" key="7">
    <source>
        <dbReference type="SAM" id="Phobius"/>
    </source>
</evidence>
<feature type="transmembrane region" description="Helical" evidence="7">
    <location>
        <begin position="341"/>
        <end position="359"/>
    </location>
</feature>
<feature type="transmembrane region" description="Helical" evidence="7">
    <location>
        <begin position="275"/>
        <end position="301"/>
    </location>
</feature>
<dbReference type="RefSeq" id="WP_013825600.1">
    <property type="nucleotide sequence ID" value="NC_015574.1"/>
</dbReference>
<organism evidence="9 10">
    <name type="scientific">Methanobacterium paludis (strain DSM 25820 / JCM 18151 / SWAN1)</name>
    <dbReference type="NCBI Taxonomy" id="868131"/>
    <lineage>
        <taxon>Archaea</taxon>
        <taxon>Methanobacteriati</taxon>
        <taxon>Methanobacteriota</taxon>
        <taxon>Methanomada group</taxon>
        <taxon>Methanobacteria</taxon>
        <taxon>Methanobacteriales</taxon>
        <taxon>Methanobacteriaceae</taxon>
        <taxon>Methanobacterium</taxon>
    </lineage>
</organism>